<name>A0ABD4T994_9CYAN</name>
<keyword evidence="2" id="KW-1185">Reference proteome</keyword>
<dbReference type="EMBL" id="JTHE03000116">
    <property type="protein sequence ID" value="MCM1985147.1"/>
    <property type="molecule type" value="Genomic_DNA"/>
</dbReference>
<reference evidence="1 2" key="1">
    <citation type="journal article" date="2015" name="Genome Announc.">
        <title>Draft Genome Sequence of Filamentous Marine Cyanobacterium Lyngbya confervoides Strain BDU141951.</title>
        <authorList>
            <person name="Chandrababunaidu M.M."/>
            <person name="Sen D."/>
            <person name="Tripathy S."/>
        </authorList>
    </citation>
    <scope>NUCLEOTIDE SEQUENCE [LARGE SCALE GENOMIC DNA]</scope>
    <source>
        <strain evidence="1 2">BDU141951</strain>
    </source>
</reference>
<dbReference type="Gene3D" id="3.40.50.2000">
    <property type="entry name" value="Glycogen Phosphorylase B"/>
    <property type="match status" value="2"/>
</dbReference>
<protein>
    <submittedName>
        <fullName evidence="1">Glycosyltransferase</fullName>
    </submittedName>
</protein>
<accession>A0ABD4T994</accession>
<dbReference type="Pfam" id="PF13692">
    <property type="entry name" value="Glyco_trans_1_4"/>
    <property type="match status" value="1"/>
</dbReference>
<comment type="caution">
    <text evidence="1">The sequence shown here is derived from an EMBL/GenBank/DDBJ whole genome shotgun (WGS) entry which is preliminary data.</text>
</comment>
<dbReference type="SUPFAM" id="SSF53756">
    <property type="entry name" value="UDP-Glycosyltransferase/glycogen phosphorylase"/>
    <property type="match status" value="1"/>
</dbReference>
<dbReference type="Proteomes" id="UP000031561">
    <property type="component" value="Unassembled WGS sequence"/>
</dbReference>
<sequence>MKKLVFITDTYPPDLCGVADYVELVAMALSTTYEVHVITRCIDIPRKTVTNGVVVYEVLHGKAYIFKAIHLIKSIQPDIIDVQLSYSSASQLHKRNLFTIVNPIIFHLSTRSIKRCLTVHELTTYLNDKPSLLRATYRKVRDRAQTQGYHYYFCTDTTYLSFFKNKKNKSFLQSFSNIRSTRSHNLINSKNLVFFGTIAPNKNLDALCNIFNELHYLDPNVHLYVVGGIVAGFKEKFSNLTKCLPPGGWTYTDYLDNNALAILLDKCSYAIFPFSITNKNASVLAMLVNRLVVIAECESLPVYADYGNNFYPVHNIDSNKVYSIIKATQNTETYFPDNGELLKDHVSKRCNVYQHLLSIKNQL</sequence>
<gene>
    <name evidence="1" type="ORF">QQ91_0020220</name>
</gene>
<dbReference type="RefSeq" id="WP_166277831.1">
    <property type="nucleotide sequence ID" value="NZ_JTHE03000116.1"/>
</dbReference>
<organism evidence="1 2">
    <name type="scientific">Lyngbya confervoides BDU141951</name>
    <dbReference type="NCBI Taxonomy" id="1574623"/>
    <lineage>
        <taxon>Bacteria</taxon>
        <taxon>Bacillati</taxon>
        <taxon>Cyanobacteriota</taxon>
        <taxon>Cyanophyceae</taxon>
        <taxon>Oscillatoriophycideae</taxon>
        <taxon>Oscillatoriales</taxon>
        <taxon>Microcoleaceae</taxon>
        <taxon>Lyngbya</taxon>
    </lineage>
</organism>
<proteinExistence type="predicted"/>
<evidence type="ECO:0000313" key="1">
    <source>
        <dbReference type="EMBL" id="MCM1985147.1"/>
    </source>
</evidence>
<evidence type="ECO:0000313" key="2">
    <source>
        <dbReference type="Proteomes" id="UP000031561"/>
    </source>
</evidence>
<dbReference type="AlphaFoldDB" id="A0ABD4T994"/>